<feature type="signal peptide" evidence="1">
    <location>
        <begin position="1"/>
        <end position="20"/>
    </location>
</feature>
<accession>A0A443KMS9</accession>
<evidence type="ECO:0000256" key="1">
    <source>
        <dbReference type="SAM" id="SignalP"/>
    </source>
</evidence>
<dbReference type="Proteomes" id="UP000284451">
    <property type="component" value="Unassembled WGS sequence"/>
</dbReference>
<feature type="chain" id="PRO_5036112673" description="DUF4156 domain-containing protein" evidence="1">
    <location>
        <begin position="21"/>
        <end position="106"/>
    </location>
</feature>
<reference evidence="4 5" key="2">
    <citation type="submission" date="2019-01" db="EMBL/GenBank/DDBJ databases">
        <authorList>
            <person name="Li Y."/>
        </authorList>
    </citation>
    <scope>NUCLEOTIDE SEQUENCE [LARGE SCALE GENOMIC DNA]</scope>
    <source>
        <strain evidence="3 4">07D10-4-3</strain>
        <strain evidence="2 5">D19-10-3-21</strain>
    </source>
</reference>
<reference evidence="4 5" key="1">
    <citation type="submission" date="2019-01" db="EMBL/GenBank/DDBJ databases">
        <title>Sinorhodobacter populi sp. nov. isolated from the symptomatic bark tissue of Populus euramericana canker.</title>
        <authorList>
            <person name="Xu G."/>
        </authorList>
    </citation>
    <scope>NUCLEOTIDE SEQUENCE [LARGE SCALE GENOMIC DNA]</scope>
    <source>
        <strain evidence="3 4">07D10-4-3</strain>
        <strain evidence="2 5">D19-10-3-21</strain>
    </source>
</reference>
<dbReference type="OrthoDB" id="7689238at2"/>
<dbReference type="PROSITE" id="PS51257">
    <property type="entry name" value="PROKAR_LIPOPROTEIN"/>
    <property type="match status" value="1"/>
</dbReference>
<proteinExistence type="predicted"/>
<keyword evidence="1" id="KW-0732">Signal</keyword>
<name>A0A443KAB3_9RHOB</name>
<evidence type="ECO:0000313" key="4">
    <source>
        <dbReference type="Proteomes" id="UP000284451"/>
    </source>
</evidence>
<organism evidence="2 5">
    <name type="scientific">Paenirhodobacter populi</name>
    <dbReference type="NCBI Taxonomy" id="2306993"/>
    <lineage>
        <taxon>Bacteria</taxon>
        <taxon>Pseudomonadati</taxon>
        <taxon>Pseudomonadota</taxon>
        <taxon>Alphaproteobacteria</taxon>
        <taxon>Rhodobacterales</taxon>
        <taxon>Rhodobacter group</taxon>
        <taxon>Paenirhodobacter</taxon>
    </lineage>
</organism>
<evidence type="ECO:0000313" key="3">
    <source>
        <dbReference type="EMBL" id="RWR34090.1"/>
    </source>
</evidence>
<evidence type="ECO:0000313" key="2">
    <source>
        <dbReference type="EMBL" id="RWR29708.1"/>
    </source>
</evidence>
<dbReference type="AlphaFoldDB" id="A0A443KAB3"/>
<accession>A0A443KAB3</accession>
<evidence type="ECO:0000313" key="5">
    <source>
        <dbReference type="Proteomes" id="UP000285295"/>
    </source>
</evidence>
<evidence type="ECO:0008006" key="6">
    <source>
        <dbReference type="Google" id="ProtNLM"/>
    </source>
</evidence>
<dbReference type="RefSeq" id="WP_128231454.1">
    <property type="nucleotide sequence ID" value="NZ_SAUX01000010.1"/>
</dbReference>
<comment type="caution">
    <text evidence="2">The sequence shown here is derived from an EMBL/GenBank/DDBJ whole genome shotgun (WGS) entry which is preliminary data.</text>
</comment>
<dbReference type="Proteomes" id="UP000285295">
    <property type="component" value="Unassembled WGS sequence"/>
</dbReference>
<protein>
    <recommendedName>
        <fullName evidence="6">DUF4156 domain-containing protein</fullName>
    </recommendedName>
</protein>
<gene>
    <name evidence="3" type="ORF">D2T29_04105</name>
    <name evidence="2" type="ORF">D2T31_09720</name>
</gene>
<dbReference type="EMBL" id="SAUY01000003">
    <property type="protein sequence ID" value="RWR34090.1"/>
    <property type="molecule type" value="Genomic_DNA"/>
</dbReference>
<sequence>MKAVLSPVIAPVLLAGALLAGCNDPGFRGSSAVRVASADEVGACRFIENVSVKPSVYGPILGDQGVKYSRNQLLESARRDGANTVVFDQVDPGAAVYVVSAKAYAC</sequence>
<dbReference type="EMBL" id="SAUX01000010">
    <property type="protein sequence ID" value="RWR29708.1"/>
    <property type="molecule type" value="Genomic_DNA"/>
</dbReference>